<dbReference type="AlphaFoldDB" id="A0A974WL78"/>
<keyword evidence="3" id="KW-1185">Reference proteome</keyword>
<evidence type="ECO:0000313" key="2">
    <source>
        <dbReference type="EMBL" id="QSE97413.1"/>
    </source>
</evidence>
<evidence type="ECO:0000259" key="1">
    <source>
        <dbReference type="Pfam" id="PF01370"/>
    </source>
</evidence>
<dbReference type="SUPFAM" id="SSF51735">
    <property type="entry name" value="NAD(P)-binding Rossmann-fold domains"/>
    <property type="match status" value="1"/>
</dbReference>
<accession>A0A974WL78</accession>
<evidence type="ECO:0000313" key="3">
    <source>
        <dbReference type="Proteomes" id="UP000662783"/>
    </source>
</evidence>
<dbReference type="PANTHER" id="PTHR48079:SF6">
    <property type="entry name" value="NAD(P)-BINDING DOMAIN-CONTAINING PROTEIN-RELATED"/>
    <property type="match status" value="1"/>
</dbReference>
<protein>
    <submittedName>
        <fullName evidence="2">SDR family oxidoreductase</fullName>
    </submittedName>
</protein>
<name>A0A974WL78_9BACT</name>
<dbReference type="PANTHER" id="PTHR48079">
    <property type="entry name" value="PROTEIN YEEZ"/>
    <property type="match status" value="1"/>
</dbReference>
<dbReference type="InterPro" id="IPR036291">
    <property type="entry name" value="NAD(P)-bd_dom_sf"/>
</dbReference>
<dbReference type="InterPro" id="IPR001509">
    <property type="entry name" value="Epimerase_deHydtase"/>
</dbReference>
<feature type="domain" description="NAD-dependent epimerase/dehydratase" evidence="1">
    <location>
        <begin position="2"/>
        <end position="222"/>
    </location>
</feature>
<dbReference type="GO" id="GO:0005737">
    <property type="term" value="C:cytoplasm"/>
    <property type="evidence" value="ECO:0007669"/>
    <property type="project" value="TreeGrafter"/>
</dbReference>
<dbReference type="EMBL" id="CP070608">
    <property type="protein sequence ID" value="QSE97413.1"/>
    <property type="molecule type" value="Genomic_DNA"/>
</dbReference>
<sequence length="325" mass="36734">MIFVTGANGLLGSKICNMLVENKQQVLALVRKNSDLSLLEKIRDNITICYGDILFPEEFEERLNEVDTIIHCAAVVSFHKSDKELMETVNVNGTSNMVNLALRKGINYFVHVSSVAAIGRMAMAGTVTENDTWQHSNLNSNYAKSKYLAELEVWRGIEEGMNAVIINPSVIISSDDLTRSSGQLFNYILDENKFYPTGSINYVDIRDVLNVIGKLLNQRKTNERYILNGGLVKYKTLFEEIAKRLNKKPPSIKSNDLLVKVGLLLERVKCFFSGNKPLITKETAQMSKSEIYFSNEKVKQELNYTFAPLADTLDWTCNQIKNKNN</sequence>
<proteinExistence type="predicted"/>
<dbReference type="KEGG" id="fuv:JR347_17815"/>
<dbReference type="RefSeq" id="WP_205721924.1">
    <property type="nucleotide sequence ID" value="NZ_CP070608.1"/>
</dbReference>
<organism evidence="2 3">
    <name type="scientific">Fulvivirga lutea</name>
    <dbReference type="NCBI Taxonomy" id="2810512"/>
    <lineage>
        <taxon>Bacteria</taxon>
        <taxon>Pseudomonadati</taxon>
        <taxon>Bacteroidota</taxon>
        <taxon>Cytophagia</taxon>
        <taxon>Cytophagales</taxon>
        <taxon>Fulvivirgaceae</taxon>
        <taxon>Fulvivirga</taxon>
    </lineage>
</organism>
<dbReference type="Proteomes" id="UP000662783">
    <property type="component" value="Chromosome"/>
</dbReference>
<dbReference type="GO" id="GO:0004029">
    <property type="term" value="F:aldehyde dehydrogenase (NAD+) activity"/>
    <property type="evidence" value="ECO:0007669"/>
    <property type="project" value="TreeGrafter"/>
</dbReference>
<dbReference type="Pfam" id="PF01370">
    <property type="entry name" value="Epimerase"/>
    <property type="match status" value="1"/>
</dbReference>
<dbReference type="Gene3D" id="3.40.50.720">
    <property type="entry name" value="NAD(P)-binding Rossmann-like Domain"/>
    <property type="match status" value="1"/>
</dbReference>
<dbReference type="InterPro" id="IPR051783">
    <property type="entry name" value="NAD(P)-dependent_oxidoreduct"/>
</dbReference>
<reference evidence="2" key="1">
    <citation type="submission" date="2021-02" db="EMBL/GenBank/DDBJ databases">
        <title>Fulvivirga sp. S481 isolated from sea water.</title>
        <authorList>
            <person name="Bae S.S."/>
            <person name="Baek K."/>
        </authorList>
    </citation>
    <scope>NUCLEOTIDE SEQUENCE</scope>
    <source>
        <strain evidence="2">S481</strain>
    </source>
</reference>
<gene>
    <name evidence="2" type="ORF">JR347_17815</name>
</gene>